<keyword evidence="2" id="KW-1185">Reference proteome</keyword>
<dbReference type="EMBL" id="ML120542">
    <property type="protein sequence ID" value="RPA90091.1"/>
    <property type="molecule type" value="Genomic_DNA"/>
</dbReference>
<proteinExistence type="predicted"/>
<reference evidence="1 2" key="1">
    <citation type="journal article" date="2018" name="Nat. Ecol. Evol.">
        <title>Pezizomycetes genomes reveal the molecular basis of ectomycorrhizal truffle lifestyle.</title>
        <authorList>
            <person name="Murat C."/>
            <person name="Payen T."/>
            <person name="Noel B."/>
            <person name="Kuo A."/>
            <person name="Morin E."/>
            <person name="Chen J."/>
            <person name="Kohler A."/>
            <person name="Krizsan K."/>
            <person name="Balestrini R."/>
            <person name="Da Silva C."/>
            <person name="Montanini B."/>
            <person name="Hainaut M."/>
            <person name="Levati E."/>
            <person name="Barry K.W."/>
            <person name="Belfiori B."/>
            <person name="Cichocki N."/>
            <person name="Clum A."/>
            <person name="Dockter R.B."/>
            <person name="Fauchery L."/>
            <person name="Guy J."/>
            <person name="Iotti M."/>
            <person name="Le Tacon F."/>
            <person name="Lindquist E.A."/>
            <person name="Lipzen A."/>
            <person name="Malagnac F."/>
            <person name="Mello A."/>
            <person name="Molinier V."/>
            <person name="Miyauchi S."/>
            <person name="Poulain J."/>
            <person name="Riccioni C."/>
            <person name="Rubini A."/>
            <person name="Sitrit Y."/>
            <person name="Splivallo R."/>
            <person name="Traeger S."/>
            <person name="Wang M."/>
            <person name="Zifcakova L."/>
            <person name="Wipf D."/>
            <person name="Zambonelli A."/>
            <person name="Paolocci F."/>
            <person name="Nowrousian M."/>
            <person name="Ottonello S."/>
            <person name="Baldrian P."/>
            <person name="Spatafora J.W."/>
            <person name="Henrissat B."/>
            <person name="Nagy L.G."/>
            <person name="Aury J.M."/>
            <person name="Wincker P."/>
            <person name="Grigoriev I.V."/>
            <person name="Bonfante P."/>
            <person name="Martin F.M."/>
        </authorList>
    </citation>
    <scope>NUCLEOTIDE SEQUENCE [LARGE SCALE GENOMIC DNA]</scope>
    <source>
        <strain evidence="1 2">120613-1</strain>
    </source>
</reference>
<accession>A0A3N4J0L0</accession>
<dbReference type="Proteomes" id="UP000276215">
    <property type="component" value="Unassembled WGS sequence"/>
</dbReference>
<sequence>MRSFFPSGTSITGIVIWNWKRPSHIWDKEISKRKEEAEAVIAAINQSLVSDSEQQNKKWKPSTEFAELKKRELAQVKILRAQVKKFKVDKQGSRKNRAGSNTWRYVKYVAETKLWPT</sequence>
<organism evidence="1 2">
    <name type="scientific">Choiromyces venosus 120613-1</name>
    <dbReference type="NCBI Taxonomy" id="1336337"/>
    <lineage>
        <taxon>Eukaryota</taxon>
        <taxon>Fungi</taxon>
        <taxon>Dikarya</taxon>
        <taxon>Ascomycota</taxon>
        <taxon>Pezizomycotina</taxon>
        <taxon>Pezizomycetes</taxon>
        <taxon>Pezizales</taxon>
        <taxon>Tuberaceae</taxon>
        <taxon>Choiromyces</taxon>
    </lineage>
</organism>
<evidence type="ECO:0000313" key="2">
    <source>
        <dbReference type="Proteomes" id="UP000276215"/>
    </source>
</evidence>
<gene>
    <name evidence="1" type="ORF">L873DRAFT_1719415</name>
</gene>
<dbReference type="AlphaFoldDB" id="A0A3N4J0L0"/>
<protein>
    <submittedName>
        <fullName evidence="1">Uncharacterized protein</fullName>
    </submittedName>
</protein>
<evidence type="ECO:0000313" key="1">
    <source>
        <dbReference type="EMBL" id="RPA90091.1"/>
    </source>
</evidence>
<name>A0A3N4J0L0_9PEZI</name>